<organism evidence="10 11">
    <name type="scientific">Nocardia vinacea</name>
    <dbReference type="NCBI Taxonomy" id="96468"/>
    <lineage>
        <taxon>Bacteria</taxon>
        <taxon>Bacillati</taxon>
        <taxon>Actinomycetota</taxon>
        <taxon>Actinomycetes</taxon>
        <taxon>Mycobacteriales</taxon>
        <taxon>Nocardiaceae</taxon>
        <taxon>Nocardia</taxon>
    </lineage>
</organism>
<dbReference type="Pfam" id="PF02771">
    <property type="entry name" value="Acyl-CoA_dh_N"/>
    <property type="match status" value="1"/>
</dbReference>
<proteinExistence type="inferred from homology"/>
<dbReference type="PANTHER" id="PTHR43884">
    <property type="entry name" value="ACYL-COA DEHYDROGENASE"/>
    <property type="match status" value="1"/>
</dbReference>
<dbReference type="InterPro" id="IPR009100">
    <property type="entry name" value="AcylCoA_DH/oxidase_NM_dom_sf"/>
</dbReference>
<evidence type="ECO:0000259" key="9">
    <source>
        <dbReference type="Pfam" id="PF02771"/>
    </source>
</evidence>
<dbReference type="InterPro" id="IPR046373">
    <property type="entry name" value="Acyl-CoA_Oxase/DH_mid-dom_sf"/>
</dbReference>
<dbReference type="InterPro" id="IPR013786">
    <property type="entry name" value="AcylCoA_DH/ox_N"/>
</dbReference>
<comment type="cofactor">
    <cofactor evidence="1 6">
        <name>FAD</name>
        <dbReference type="ChEBI" id="CHEBI:57692"/>
    </cofactor>
</comment>
<comment type="similarity">
    <text evidence="2 6">Belongs to the acyl-CoA dehydrogenase family.</text>
</comment>
<dbReference type="EMBL" id="CP109441">
    <property type="protein sequence ID" value="WUV46613.1"/>
    <property type="molecule type" value="Genomic_DNA"/>
</dbReference>
<evidence type="ECO:0000256" key="2">
    <source>
        <dbReference type="ARBA" id="ARBA00009347"/>
    </source>
</evidence>
<dbReference type="InterPro" id="IPR037069">
    <property type="entry name" value="AcylCoA_DH/ox_N_sf"/>
</dbReference>
<dbReference type="SUPFAM" id="SSF47203">
    <property type="entry name" value="Acyl-CoA dehydrogenase C-terminal domain-like"/>
    <property type="match status" value="1"/>
</dbReference>
<evidence type="ECO:0000256" key="5">
    <source>
        <dbReference type="ARBA" id="ARBA00023002"/>
    </source>
</evidence>
<dbReference type="Gene3D" id="2.40.110.10">
    <property type="entry name" value="Butyryl-CoA Dehydrogenase, subunit A, domain 2"/>
    <property type="match status" value="1"/>
</dbReference>
<evidence type="ECO:0000256" key="4">
    <source>
        <dbReference type="ARBA" id="ARBA00022827"/>
    </source>
</evidence>
<evidence type="ECO:0000259" key="7">
    <source>
        <dbReference type="Pfam" id="PF00441"/>
    </source>
</evidence>
<dbReference type="Pfam" id="PF02770">
    <property type="entry name" value="Acyl-CoA_dh_M"/>
    <property type="match status" value="1"/>
</dbReference>
<sequence length="371" mass="40502">MRLVFDDEHDQLRASLRGFLEAKSPESEVRRLMATADGFDPEFWSLLAKDLELTALIVPERFGGAGAGQRELSVVFEEFGRAMTCAPLFATVALATNVLLSSQDEQAKQRYLPGICDGTTRATLAHTERDRRWGPETVQSTATERDGKWSLTGRKAWVVDGATAELVLVTARTAVGIGLFAVTAPAPGMSTEPAELIDQTRKYAHMRFDEVTAELIGGPGDSWPDIQRGLDLAAISLAAEQIGGAQRLLEMATQYAILRSQFGRAIGSFQAIKHACTDLLLEVEGAKSAVYEASWTADEDPAKLRVTASLAQAVSSQVYYQAAKTNIQIHGGIGFTWEHPAHLFYRRAKCSELYLGDPAHHRKVIAEQLGL</sequence>
<gene>
    <name evidence="10" type="ORF">OG563_47585</name>
</gene>
<evidence type="ECO:0000313" key="10">
    <source>
        <dbReference type="EMBL" id="WUV46613.1"/>
    </source>
</evidence>
<feature type="domain" description="Acyl-CoA dehydrogenase/oxidase C-terminal" evidence="7">
    <location>
        <begin position="223"/>
        <end position="369"/>
    </location>
</feature>
<keyword evidence="4 6" id="KW-0274">FAD</keyword>
<dbReference type="Gene3D" id="1.20.140.10">
    <property type="entry name" value="Butyryl-CoA Dehydrogenase, subunit A, domain 3"/>
    <property type="match status" value="1"/>
</dbReference>
<accession>A0ABZ1YTW8</accession>
<evidence type="ECO:0000259" key="8">
    <source>
        <dbReference type="Pfam" id="PF02770"/>
    </source>
</evidence>
<evidence type="ECO:0000256" key="6">
    <source>
        <dbReference type="RuleBase" id="RU362125"/>
    </source>
</evidence>
<dbReference type="PANTHER" id="PTHR43884:SF20">
    <property type="entry name" value="ACYL-COA DEHYDROGENASE FADE28"/>
    <property type="match status" value="1"/>
</dbReference>
<dbReference type="InterPro" id="IPR036250">
    <property type="entry name" value="AcylCo_DH-like_C"/>
</dbReference>
<dbReference type="SUPFAM" id="SSF56645">
    <property type="entry name" value="Acyl-CoA dehydrogenase NM domain-like"/>
    <property type="match status" value="1"/>
</dbReference>
<evidence type="ECO:0000313" key="11">
    <source>
        <dbReference type="Proteomes" id="UP001432062"/>
    </source>
</evidence>
<keyword evidence="3 6" id="KW-0285">Flavoprotein</keyword>
<dbReference type="CDD" id="cd00567">
    <property type="entry name" value="ACAD"/>
    <property type="match status" value="1"/>
</dbReference>
<feature type="domain" description="Acyl-CoA dehydrogenase/oxidase N-terminal" evidence="9">
    <location>
        <begin position="7"/>
        <end position="118"/>
    </location>
</feature>
<keyword evidence="5 6" id="KW-0560">Oxidoreductase</keyword>
<protein>
    <submittedName>
        <fullName evidence="10">Acyl-CoA/acyl-ACP dehydrogenase</fullName>
    </submittedName>
</protein>
<evidence type="ECO:0000256" key="3">
    <source>
        <dbReference type="ARBA" id="ARBA00022630"/>
    </source>
</evidence>
<dbReference type="InterPro" id="IPR009075">
    <property type="entry name" value="AcylCo_DH/oxidase_C"/>
</dbReference>
<reference evidence="10" key="1">
    <citation type="submission" date="2022-10" db="EMBL/GenBank/DDBJ databases">
        <title>The complete genomes of actinobacterial strains from the NBC collection.</title>
        <authorList>
            <person name="Joergensen T.S."/>
            <person name="Alvarez Arevalo M."/>
            <person name="Sterndorff E.B."/>
            <person name="Faurdal D."/>
            <person name="Vuksanovic O."/>
            <person name="Mourched A.-S."/>
            <person name="Charusanti P."/>
            <person name="Shaw S."/>
            <person name="Blin K."/>
            <person name="Weber T."/>
        </authorList>
    </citation>
    <scope>NUCLEOTIDE SEQUENCE</scope>
    <source>
        <strain evidence="10">NBC_01482</strain>
    </source>
</reference>
<dbReference type="InterPro" id="IPR006091">
    <property type="entry name" value="Acyl-CoA_Oxase/DH_mid-dom"/>
</dbReference>
<feature type="domain" description="Acyl-CoA oxidase/dehydrogenase middle" evidence="8">
    <location>
        <begin position="124"/>
        <end position="209"/>
    </location>
</feature>
<name>A0ABZ1YTW8_9NOCA</name>
<dbReference type="Gene3D" id="1.10.540.10">
    <property type="entry name" value="Acyl-CoA dehydrogenase/oxidase, N-terminal domain"/>
    <property type="match status" value="1"/>
</dbReference>
<evidence type="ECO:0000256" key="1">
    <source>
        <dbReference type="ARBA" id="ARBA00001974"/>
    </source>
</evidence>
<dbReference type="Proteomes" id="UP001432062">
    <property type="component" value="Chromosome"/>
</dbReference>
<dbReference type="Pfam" id="PF00441">
    <property type="entry name" value="Acyl-CoA_dh_1"/>
    <property type="match status" value="1"/>
</dbReference>
<keyword evidence="11" id="KW-1185">Reference proteome</keyword>
<dbReference type="RefSeq" id="WP_329410489.1">
    <property type="nucleotide sequence ID" value="NZ_CP109441.1"/>
</dbReference>